<comment type="caution">
    <text evidence="2">The sequence shown here is derived from an EMBL/GenBank/DDBJ whole genome shotgun (WGS) entry which is preliminary data.</text>
</comment>
<dbReference type="Gene3D" id="3.80.20.20">
    <property type="entry name" value="Receptor L-domain"/>
    <property type="match status" value="1"/>
</dbReference>
<reference evidence="2" key="1">
    <citation type="submission" date="2020-06" db="EMBL/GenBank/DDBJ databases">
        <title>Draft genome of Bugula neritina, a colonial animal packing powerful symbionts and potential medicines.</title>
        <authorList>
            <person name="Rayko M."/>
        </authorList>
    </citation>
    <scope>NUCLEOTIDE SEQUENCE [LARGE SCALE GENOMIC DNA]</scope>
    <source>
        <strain evidence="2">Kwan_BN1</strain>
    </source>
</reference>
<protein>
    <submittedName>
        <fullName evidence="2">EGFR</fullName>
    </submittedName>
</protein>
<proteinExistence type="predicted"/>
<dbReference type="EMBL" id="VXIV02002595">
    <property type="protein sequence ID" value="KAF6024287.1"/>
    <property type="molecule type" value="Genomic_DNA"/>
</dbReference>
<keyword evidence="3" id="KW-1185">Reference proteome</keyword>
<evidence type="ECO:0000259" key="1">
    <source>
        <dbReference type="Pfam" id="PF01030"/>
    </source>
</evidence>
<dbReference type="InterPro" id="IPR036941">
    <property type="entry name" value="Rcpt_L-dom_sf"/>
</dbReference>
<name>A0A7J7JE34_BUGNE</name>
<dbReference type="Proteomes" id="UP000593567">
    <property type="component" value="Unassembled WGS sequence"/>
</dbReference>
<organism evidence="2 3">
    <name type="scientific">Bugula neritina</name>
    <name type="common">Brown bryozoan</name>
    <name type="synonym">Sertularia neritina</name>
    <dbReference type="NCBI Taxonomy" id="10212"/>
    <lineage>
        <taxon>Eukaryota</taxon>
        <taxon>Metazoa</taxon>
        <taxon>Spiralia</taxon>
        <taxon>Lophotrochozoa</taxon>
        <taxon>Bryozoa</taxon>
        <taxon>Gymnolaemata</taxon>
        <taxon>Cheilostomatida</taxon>
        <taxon>Flustrina</taxon>
        <taxon>Buguloidea</taxon>
        <taxon>Bugulidae</taxon>
        <taxon>Bugula</taxon>
    </lineage>
</organism>
<dbReference type="SUPFAM" id="SSF52058">
    <property type="entry name" value="L domain-like"/>
    <property type="match status" value="1"/>
</dbReference>
<dbReference type="InterPro" id="IPR000494">
    <property type="entry name" value="Rcpt_L-dom"/>
</dbReference>
<evidence type="ECO:0000313" key="2">
    <source>
        <dbReference type="EMBL" id="KAF6024287.1"/>
    </source>
</evidence>
<accession>A0A7J7JE34</accession>
<sequence>MSSKECLGAADDEPKTGSDLDHYQHLRATYASCNIVLRNIIIHPMPSLTEPDLSFFSSIVEVNGYVKMTSDLYTGNMELPFSNLRAIRGELLTKYSDKYEDEFSLIIYNVNQITSLSLRKLQDGYLQFNGVCLSHMCPSGYHDLDSKCVKCADSCHQPKVCDWTFLNDESLNGGTSWVTASLLERPEYHNCTKIVGRVELTLVSFTGDEYGMSIASEHLKSFDLNSLQGVSTGTIYIDTENSCYANRDVLIGIFKRPIEFDYFGPEIPPYTCGRLVML</sequence>
<feature type="domain" description="Receptor L-domain" evidence="1">
    <location>
        <begin position="33"/>
        <end position="122"/>
    </location>
</feature>
<dbReference type="Pfam" id="PF01030">
    <property type="entry name" value="Recep_L_domain"/>
    <property type="match status" value="1"/>
</dbReference>
<evidence type="ECO:0000313" key="3">
    <source>
        <dbReference type="Proteomes" id="UP000593567"/>
    </source>
</evidence>
<dbReference type="AlphaFoldDB" id="A0A7J7JE34"/>
<gene>
    <name evidence="2" type="ORF">EB796_017401</name>
</gene>